<protein>
    <submittedName>
        <fullName evidence="1">Uncharacterized protein</fullName>
    </submittedName>
</protein>
<dbReference type="EMBL" id="JBHZQA010000009">
    <property type="protein sequence ID" value="MFE3848943.1"/>
    <property type="molecule type" value="Genomic_DNA"/>
</dbReference>
<comment type="caution">
    <text evidence="1">The sequence shown here is derived from an EMBL/GenBank/DDBJ whole genome shotgun (WGS) entry which is preliminary data.</text>
</comment>
<dbReference type="RefSeq" id="WP_379858698.1">
    <property type="nucleotide sequence ID" value="NZ_JBHZQA010000009.1"/>
</dbReference>
<organism evidence="1 2">
    <name type="scientific">Flavobacterium fructosi</name>
    <dbReference type="NCBI Taxonomy" id="3230416"/>
    <lineage>
        <taxon>Bacteria</taxon>
        <taxon>Pseudomonadati</taxon>
        <taxon>Bacteroidota</taxon>
        <taxon>Flavobacteriia</taxon>
        <taxon>Flavobacteriales</taxon>
        <taxon>Flavobacteriaceae</taxon>
        <taxon>Flavobacterium</taxon>
    </lineage>
</organism>
<accession>A0ABW6HPH6</accession>
<sequence length="94" mass="10814">MAKQFTKVTKTYSTKNKLQLLILNELNTVDCILFSTKSEATEYIVQLYKNALLKYKGNAAVPELKRHESRHQSMSFYVDDVISISMYNVTTDLS</sequence>
<gene>
    <name evidence="1" type="ORF">ACFX5D_13305</name>
</gene>
<evidence type="ECO:0000313" key="1">
    <source>
        <dbReference type="EMBL" id="MFE3848943.1"/>
    </source>
</evidence>
<proteinExistence type="predicted"/>
<evidence type="ECO:0000313" key="2">
    <source>
        <dbReference type="Proteomes" id="UP001600039"/>
    </source>
</evidence>
<name>A0ABW6HPH6_9FLAO</name>
<reference evidence="1 2" key="1">
    <citation type="submission" date="2024-06" db="EMBL/GenBank/DDBJ databases">
        <title>Flavobacterium spp. isolated from glacier.</title>
        <authorList>
            <person name="Han D."/>
        </authorList>
    </citation>
    <scope>NUCLEOTIDE SEQUENCE [LARGE SCALE GENOMIC DNA]</scope>
    <source>
        <strain evidence="1 2">LB3P45</strain>
    </source>
</reference>
<keyword evidence="2" id="KW-1185">Reference proteome</keyword>
<dbReference type="Proteomes" id="UP001600039">
    <property type="component" value="Unassembled WGS sequence"/>
</dbReference>